<dbReference type="GO" id="GO:0000278">
    <property type="term" value="P:mitotic cell cycle"/>
    <property type="evidence" value="ECO:0007669"/>
    <property type="project" value="TreeGrafter"/>
</dbReference>
<dbReference type="GO" id="GO:0000930">
    <property type="term" value="C:gamma-tubulin complex"/>
    <property type="evidence" value="ECO:0007669"/>
    <property type="project" value="TreeGrafter"/>
</dbReference>
<dbReference type="Gene3D" id="1.20.120.1900">
    <property type="entry name" value="Gamma-tubulin complex, C-terminal domain"/>
    <property type="match status" value="1"/>
</dbReference>
<feature type="domain" description="Gamma tubulin complex component C-terminal" evidence="6">
    <location>
        <begin position="450"/>
        <end position="722"/>
    </location>
</feature>
<evidence type="ECO:0000256" key="2">
    <source>
        <dbReference type="ARBA" id="ARBA00022490"/>
    </source>
</evidence>
<dbReference type="GO" id="GO:0051225">
    <property type="term" value="P:spindle assembly"/>
    <property type="evidence" value="ECO:0007669"/>
    <property type="project" value="TreeGrafter"/>
</dbReference>
<proteinExistence type="inferred from homology"/>
<keyword evidence="4 5" id="KW-0206">Cytoskeleton</keyword>
<dbReference type="InterPro" id="IPR040457">
    <property type="entry name" value="GCP_C"/>
</dbReference>
<evidence type="ECO:0000256" key="1">
    <source>
        <dbReference type="ARBA" id="ARBA00010337"/>
    </source>
</evidence>
<dbReference type="InterPro" id="IPR041470">
    <property type="entry name" value="GCP_N"/>
</dbReference>
<dbReference type="GO" id="GO:0051011">
    <property type="term" value="F:microtubule minus-end binding"/>
    <property type="evidence" value="ECO:0007669"/>
    <property type="project" value="TreeGrafter"/>
</dbReference>
<reference evidence="8 9" key="1">
    <citation type="submission" date="2015-01" db="EMBL/GenBank/DDBJ databases">
        <title>Evolution of Trichinella species and genotypes.</title>
        <authorList>
            <person name="Korhonen P.K."/>
            <person name="Edoardo P."/>
            <person name="Giuseppe L.R."/>
            <person name="Gasser R.B."/>
        </authorList>
    </citation>
    <scope>NUCLEOTIDE SEQUENCE [LARGE SCALE GENOMIC DNA]</scope>
    <source>
        <strain evidence="8">ISS141</strain>
    </source>
</reference>
<dbReference type="GO" id="GO:0000922">
    <property type="term" value="C:spindle pole"/>
    <property type="evidence" value="ECO:0007669"/>
    <property type="project" value="InterPro"/>
</dbReference>
<dbReference type="GO" id="GO:0007020">
    <property type="term" value="P:microtubule nucleation"/>
    <property type="evidence" value="ECO:0007669"/>
    <property type="project" value="InterPro"/>
</dbReference>
<dbReference type="AlphaFoldDB" id="A0A0V0XUR0"/>
<evidence type="ECO:0000313" key="8">
    <source>
        <dbReference type="EMBL" id="KRX91702.1"/>
    </source>
</evidence>
<feature type="non-terminal residue" evidence="8">
    <location>
        <position position="1"/>
    </location>
</feature>
<evidence type="ECO:0000256" key="3">
    <source>
        <dbReference type="ARBA" id="ARBA00022701"/>
    </source>
</evidence>
<organism evidence="8 9">
    <name type="scientific">Trichinella pseudospiralis</name>
    <name type="common">Parasitic roundworm</name>
    <dbReference type="NCBI Taxonomy" id="6337"/>
    <lineage>
        <taxon>Eukaryota</taxon>
        <taxon>Metazoa</taxon>
        <taxon>Ecdysozoa</taxon>
        <taxon>Nematoda</taxon>
        <taxon>Enoplea</taxon>
        <taxon>Dorylaimia</taxon>
        <taxon>Trichinellida</taxon>
        <taxon>Trichinellidae</taxon>
        <taxon>Trichinella</taxon>
    </lineage>
</organism>
<protein>
    <recommendedName>
        <fullName evidence="5">Gamma-tubulin complex component</fullName>
    </recommendedName>
</protein>
<dbReference type="PANTHER" id="PTHR19302">
    <property type="entry name" value="GAMMA TUBULIN COMPLEX PROTEIN"/>
    <property type="match status" value="1"/>
</dbReference>
<dbReference type="InterPro" id="IPR007259">
    <property type="entry name" value="GCP"/>
</dbReference>
<name>A0A0V0XUR0_TRIPS</name>
<dbReference type="InterPro" id="IPR042241">
    <property type="entry name" value="GCP_C_sf"/>
</dbReference>
<comment type="subcellular location">
    <subcellularLocation>
        <location evidence="5">Cytoplasm</location>
        <location evidence="5">Cytoskeleton</location>
        <location evidence="5">Microtubule organizing center</location>
    </subcellularLocation>
</comment>
<dbReference type="GO" id="GO:0043015">
    <property type="term" value="F:gamma-tubulin binding"/>
    <property type="evidence" value="ECO:0007669"/>
    <property type="project" value="InterPro"/>
</dbReference>
<keyword evidence="3 5" id="KW-0493">Microtubule</keyword>
<dbReference type="Proteomes" id="UP000054815">
    <property type="component" value="Unassembled WGS sequence"/>
</dbReference>
<dbReference type="STRING" id="6337.A0A0V0XUR0"/>
<evidence type="ECO:0000259" key="6">
    <source>
        <dbReference type="Pfam" id="PF04130"/>
    </source>
</evidence>
<dbReference type="Pfam" id="PF17681">
    <property type="entry name" value="GCP_N_terminal"/>
    <property type="match status" value="1"/>
</dbReference>
<dbReference type="PANTHER" id="PTHR19302:SF13">
    <property type="entry name" value="GAMMA-TUBULIN COMPLEX COMPONENT 2"/>
    <property type="match status" value="1"/>
</dbReference>
<accession>A0A0V0XUR0</accession>
<comment type="caution">
    <text evidence="8">The sequence shown here is derived from an EMBL/GenBank/DDBJ whole genome shotgun (WGS) entry which is preliminary data.</text>
</comment>
<keyword evidence="2 5" id="KW-0963">Cytoplasm</keyword>
<gene>
    <name evidence="8" type="primary">Grip84</name>
    <name evidence="8" type="ORF">T4E_8151</name>
</gene>
<evidence type="ECO:0000256" key="4">
    <source>
        <dbReference type="ARBA" id="ARBA00023212"/>
    </source>
</evidence>
<dbReference type="EMBL" id="JYDU01000130">
    <property type="protein sequence ID" value="KRX91702.1"/>
    <property type="molecule type" value="Genomic_DNA"/>
</dbReference>
<dbReference type="GO" id="GO:0051321">
    <property type="term" value="P:meiotic cell cycle"/>
    <property type="evidence" value="ECO:0007669"/>
    <property type="project" value="TreeGrafter"/>
</dbReference>
<dbReference type="Pfam" id="PF04130">
    <property type="entry name" value="GCP_C_terminal"/>
    <property type="match status" value="1"/>
</dbReference>
<feature type="domain" description="Gamma tubulin complex component protein N-terminal" evidence="7">
    <location>
        <begin position="160"/>
        <end position="447"/>
    </location>
</feature>
<evidence type="ECO:0000256" key="5">
    <source>
        <dbReference type="RuleBase" id="RU363050"/>
    </source>
</evidence>
<evidence type="ECO:0000259" key="7">
    <source>
        <dbReference type="Pfam" id="PF17681"/>
    </source>
</evidence>
<dbReference type="GO" id="GO:0005874">
    <property type="term" value="C:microtubule"/>
    <property type="evidence" value="ECO:0007669"/>
    <property type="project" value="UniProtKB-KW"/>
</dbReference>
<evidence type="ECO:0000313" key="9">
    <source>
        <dbReference type="Proteomes" id="UP000054815"/>
    </source>
</evidence>
<comment type="similarity">
    <text evidence="1 5">Belongs to the TUBGCP family.</text>
</comment>
<dbReference type="GO" id="GO:0031122">
    <property type="term" value="P:cytoplasmic microtubule organization"/>
    <property type="evidence" value="ECO:0007669"/>
    <property type="project" value="TreeGrafter"/>
</dbReference>
<sequence length="744" mass="85935">LTVFYVVLGRRNYAFFLSRLNSEQEPGHSFASRLLENFPVASNLYHRQLKSLTVQLITYVNLDDKVEFADAYRTLKLYKNPNLLPACFVFLNKLLHCQGRLREQQLQIASSSSSESNLSPVVDTPNYCPFRSSMDPPTTDILRMANFEYDTPANQDAQLVEDMLYCMEGINGETVRYSIFTSPVKHCALDIAPFYGSVLREQAKRFAPLLYDSHQLRTVADAAGNKGSVYRAFSEAIEELLLCHMQHLIEWKRLAAAGQLTLSTLWSYVQPTQKVFRCVQEICEEIENFNIRGGAILSLIYKKVKMQDGNRTILDMMLSLLSKVAKPYFRMLNHWFSTGMFADPHNEFMIRLGSQSRYLIDRDCFKPNCIKDICLVSKMTPSFLSSIGEKILNAGKFLIILRSSENFKPSEGLPWLEFSMDSSQYVKQVETLWLNASRKTVQYLIEEGKLLDRCMLLRHLFFLSRGDWLLDFVDVAGEDLALDLKEIEPDRLDSLFYFALRGSTTGYLLTDEDNGISIKFRNMEQCLSAMKECTSILNIQSFDDDDVKGYEALVIQYEPEWPISLVFTPLVIAKCEMLFHWLMICKLVESQLTKCLVYRLDERCGRPLFRKMMHFVRSLMSLMVSAVVHPLWHEFLDAVRGGQLTFEDLCERINGVLDCCSKYCFTADLPLTQCIRRLLRYCLQFYQTVQRGNACDQKTRNLLEKNFESDFVQFSSRLKEMLTDKDEDLFGAAVRRFAVELFNQ</sequence>